<dbReference type="Pfam" id="PF00378">
    <property type="entry name" value="ECH_1"/>
    <property type="match status" value="1"/>
</dbReference>
<proteinExistence type="predicted"/>
<dbReference type="PANTHER" id="PTHR11941:SF75">
    <property type="entry name" value="ENOYL-COA HYDRATASE_ISOMERASE FAMILY PROTEIN"/>
    <property type="match status" value="1"/>
</dbReference>
<reference evidence="1 2" key="1">
    <citation type="submission" date="2015-04" db="EMBL/GenBank/DDBJ databases">
        <title>Complete genome sequence of Schizopora paradoxa KUC8140, a cosmopolitan wood degrader in East Asia.</title>
        <authorList>
            <consortium name="DOE Joint Genome Institute"/>
            <person name="Min B."/>
            <person name="Park H."/>
            <person name="Jang Y."/>
            <person name="Kim J.-J."/>
            <person name="Kim K.H."/>
            <person name="Pangilinan J."/>
            <person name="Lipzen A."/>
            <person name="Riley R."/>
            <person name="Grigoriev I.V."/>
            <person name="Spatafora J.W."/>
            <person name="Choi I.-G."/>
        </authorList>
    </citation>
    <scope>NUCLEOTIDE SEQUENCE [LARGE SCALE GENOMIC DNA]</scope>
    <source>
        <strain evidence="1 2">KUC8140</strain>
    </source>
</reference>
<evidence type="ECO:0000313" key="2">
    <source>
        <dbReference type="Proteomes" id="UP000053477"/>
    </source>
</evidence>
<dbReference type="GO" id="GO:0005777">
    <property type="term" value="C:peroxisome"/>
    <property type="evidence" value="ECO:0007669"/>
    <property type="project" value="TreeGrafter"/>
</dbReference>
<name>A0A0H2RZG8_9AGAM</name>
<keyword evidence="2" id="KW-1185">Reference proteome</keyword>
<organism evidence="1 2">
    <name type="scientific">Schizopora paradoxa</name>
    <dbReference type="NCBI Taxonomy" id="27342"/>
    <lineage>
        <taxon>Eukaryota</taxon>
        <taxon>Fungi</taxon>
        <taxon>Dikarya</taxon>
        <taxon>Basidiomycota</taxon>
        <taxon>Agaricomycotina</taxon>
        <taxon>Agaricomycetes</taxon>
        <taxon>Hymenochaetales</taxon>
        <taxon>Schizoporaceae</taxon>
        <taxon>Schizopora</taxon>
    </lineage>
</organism>
<dbReference type="EMBL" id="KQ085908">
    <property type="protein sequence ID" value="KLO17144.1"/>
    <property type="molecule type" value="Genomic_DNA"/>
</dbReference>
<dbReference type="Gene3D" id="3.90.226.10">
    <property type="entry name" value="2-enoyl-CoA Hydratase, Chain A, domain 1"/>
    <property type="match status" value="1"/>
</dbReference>
<dbReference type="AlphaFoldDB" id="A0A0H2RZG8"/>
<dbReference type="GO" id="GO:0006635">
    <property type="term" value="P:fatty acid beta-oxidation"/>
    <property type="evidence" value="ECO:0007669"/>
    <property type="project" value="TreeGrafter"/>
</dbReference>
<dbReference type="InterPro" id="IPR001753">
    <property type="entry name" value="Enoyl-CoA_hydra/iso"/>
</dbReference>
<dbReference type="STRING" id="27342.A0A0H2RZG8"/>
<dbReference type="SUPFAM" id="SSF52096">
    <property type="entry name" value="ClpP/crotonase"/>
    <property type="match status" value="1"/>
</dbReference>
<gene>
    <name evidence="1" type="ORF">SCHPADRAFT_900929</name>
</gene>
<evidence type="ECO:0000313" key="1">
    <source>
        <dbReference type="EMBL" id="KLO17144.1"/>
    </source>
</evidence>
<dbReference type="Proteomes" id="UP000053477">
    <property type="component" value="Unassembled WGS sequence"/>
</dbReference>
<dbReference type="GO" id="GO:0004165">
    <property type="term" value="F:delta(3)-delta(2)-enoyl-CoA isomerase activity"/>
    <property type="evidence" value="ECO:0007669"/>
    <property type="project" value="TreeGrafter"/>
</dbReference>
<sequence>MTSTTSGTTQLPTGKPLLTLTRESEAGLWTIELHNGEDNRMSHDLIDRALKPALDIVEREWRDQWRDAQASSASKVKEPANKSAGRGALIIVGKRDQNKFFSNGLDYVNAIKDPNFFKLTYNPLLARLLTYPIPVVCAINGHCFAGGLMVALACDFRVMTDGKERRAWCCMNEVHFGAPWPFGMAALANAKVSDARTRRLLALEGHRFSPQEALTHGLVDAVADGSSADAVYSSARKLAIAKGELAKTGVWGLIKSDLHRHTLEDIAQDYRVVMPVHADAAARSRL</sequence>
<accession>A0A0H2RZG8</accession>
<dbReference type="OrthoDB" id="1696280at2759"/>
<protein>
    <submittedName>
        <fullName evidence="1">ClpP/crotonase</fullName>
    </submittedName>
</protein>
<dbReference type="InterPro" id="IPR029045">
    <property type="entry name" value="ClpP/crotonase-like_dom_sf"/>
</dbReference>
<dbReference type="PANTHER" id="PTHR11941">
    <property type="entry name" value="ENOYL-COA HYDRATASE-RELATED"/>
    <property type="match status" value="1"/>
</dbReference>
<dbReference type="CDD" id="cd06558">
    <property type="entry name" value="crotonase-like"/>
    <property type="match status" value="1"/>
</dbReference>
<dbReference type="InParanoid" id="A0A0H2RZG8"/>